<dbReference type="OMA" id="FYNCFGQ"/>
<evidence type="ECO:0000256" key="4">
    <source>
        <dbReference type="ARBA" id="ARBA00023140"/>
    </source>
</evidence>
<dbReference type="PANTHER" id="PTHR24096">
    <property type="entry name" value="LONG-CHAIN-FATTY-ACID--COA LIGASE"/>
    <property type="match status" value="1"/>
</dbReference>
<accession>A0A8I6SMM2</accession>
<name>A0A8I6SMM2_CIMLE</name>
<dbReference type="Pfam" id="PF13193">
    <property type="entry name" value="AMP-binding_C"/>
    <property type="match status" value="1"/>
</dbReference>
<evidence type="ECO:0000259" key="6">
    <source>
        <dbReference type="Pfam" id="PF00501"/>
    </source>
</evidence>
<dbReference type="OrthoDB" id="10253869at2759"/>
<evidence type="ECO:0008006" key="10">
    <source>
        <dbReference type="Google" id="ProtNLM"/>
    </source>
</evidence>
<sequence>MTDREGNVLEISGPPAPQLDADLSLAEVLLSSMRKYHVKSIAEFEVETGRELTYGHMVRESLSAVQGLKSEGVTENSVVSVISFNSQECHVVILACIFIGATVAPIDPSLTAEEMVSLMELVSPTVVFTEGGKTLRKVENALMLISAAPLLVVSSGRRHSYLTFQALLQPTDPEFRPSISNPEDHVAFVLFTSGTSGLPKGVMLTDVYLLQNMPHFSRKIDMQPTALLTSPVFWLSGAMILLGSLIGGLKLVFLRGPSKEAVLLSSIQNYKANIWFSPPTTLNALLNFPGKDAYDLSSLVVLSVGGAILSADSALRIQKELFRNKISILQGYGMTEMGVIATGLPGLNKPGSCGVLKPGIKCRIEDLETGDSLGPGQEGEICLKSPFMMKGYINNPEATAATFDDNGWFHTGDIGYYDEDGFLFVIDRLKDLFFYKSYQIAPAEIENVLRTHPAVKDVAVFGIPHPIDGDHATAFVVANKAISETQLLEFVAERVSEKKQIRGGIRFVEFIPKTSTGKPKRKALRAQLLAELQGTNFVKRPWMSVTRAKKKAPNKLQLLRSQSTSCS</sequence>
<dbReference type="InterPro" id="IPR020845">
    <property type="entry name" value="AMP-binding_CS"/>
</dbReference>
<dbReference type="GO" id="GO:0016405">
    <property type="term" value="F:CoA-ligase activity"/>
    <property type="evidence" value="ECO:0007669"/>
    <property type="project" value="TreeGrafter"/>
</dbReference>
<proteinExistence type="inferred from homology"/>
<dbReference type="PROSITE" id="PS00455">
    <property type="entry name" value="AMP_BINDING"/>
    <property type="match status" value="1"/>
</dbReference>
<protein>
    <recommendedName>
        <fullName evidence="10">Luciferin 4-monooxygenase</fullName>
    </recommendedName>
</protein>
<dbReference type="Proteomes" id="UP000494040">
    <property type="component" value="Unassembled WGS sequence"/>
</dbReference>
<reference evidence="8" key="1">
    <citation type="submission" date="2022-01" db="UniProtKB">
        <authorList>
            <consortium name="EnsemblMetazoa"/>
        </authorList>
    </citation>
    <scope>IDENTIFICATION</scope>
</reference>
<keyword evidence="5" id="KW-0472">Membrane</keyword>
<evidence type="ECO:0000259" key="7">
    <source>
        <dbReference type="Pfam" id="PF13193"/>
    </source>
</evidence>
<keyword evidence="3" id="KW-0436">Ligase</keyword>
<dbReference type="GO" id="GO:0005777">
    <property type="term" value="C:peroxisome"/>
    <property type="evidence" value="ECO:0007669"/>
    <property type="project" value="UniProtKB-SubCell"/>
</dbReference>
<dbReference type="EnsemblMetazoa" id="XM_024228756.1">
    <property type="protein sequence ID" value="XP_024084524.1"/>
    <property type="gene ID" value="LOC106672281"/>
</dbReference>
<dbReference type="PANTHER" id="PTHR24096:SF149">
    <property type="entry name" value="AMP-BINDING DOMAIN-CONTAINING PROTEIN-RELATED"/>
    <property type="match status" value="1"/>
</dbReference>
<dbReference type="InterPro" id="IPR045851">
    <property type="entry name" value="AMP-bd_C_sf"/>
</dbReference>
<feature type="transmembrane region" description="Helical" evidence="5">
    <location>
        <begin position="232"/>
        <end position="253"/>
    </location>
</feature>
<keyword evidence="5" id="KW-1133">Transmembrane helix</keyword>
<evidence type="ECO:0000256" key="3">
    <source>
        <dbReference type="ARBA" id="ARBA00022598"/>
    </source>
</evidence>
<feature type="domain" description="AMP-binding enzyme C-terminal" evidence="7">
    <location>
        <begin position="444"/>
        <end position="518"/>
    </location>
</feature>
<keyword evidence="5" id="KW-0812">Transmembrane</keyword>
<dbReference type="InterPro" id="IPR042099">
    <property type="entry name" value="ANL_N_sf"/>
</dbReference>
<dbReference type="RefSeq" id="XP_024084524.1">
    <property type="nucleotide sequence ID" value="XM_024228756.1"/>
</dbReference>
<dbReference type="AlphaFoldDB" id="A0A8I6SMM2"/>
<keyword evidence="9" id="KW-1185">Reference proteome</keyword>
<evidence type="ECO:0000256" key="5">
    <source>
        <dbReference type="SAM" id="Phobius"/>
    </source>
</evidence>
<dbReference type="Pfam" id="PF00501">
    <property type="entry name" value="AMP-binding"/>
    <property type="match status" value="1"/>
</dbReference>
<evidence type="ECO:0000313" key="8">
    <source>
        <dbReference type="EnsemblMetazoa" id="XP_024084524.1"/>
    </source>
</evidence>
<dbReference type="SUPFAM" id="SSF56801">
    <property type="entry name" value="Acetyl-CoA synthetase-like"/>
    <property type="match status" value="1"/>
</dbReference>
<dbReference type="Gene3D" id="3.40.50.12780">
    <property type="entry name" value="N-terminal domain of ligase-like"/>
    <property type="match status" value="1"/>
</dbReference>
<dbReference type="Gene3D" id="3.30.300.30">
    <property type="match status" value="1"/>
</dbReference>
<dbReference type="InterPro" id="IPR025110">
    <property type="entry name" value="AMP-bd_C"/>
</dbReference>
<dbReference type="GeneID" id="106672281"/>
<comment type="similarity">
    <text evidence="2">Belongs to the ATP-dependent AMP-binding enzyme family.</text>
</comment>
<keyword evidence="4" id="KW-0576">Peroxisome</keyword>
<evidence type="ECO:0000256" key="1">
    <source>
        <dbReference type="ARBA" id="ARBA00004275"/>
    </source>
</evidence>
<evidence type="ECO:0000313" key="9">
    <source>
        <dbReference type="Proteomes" id="UP000494040"/>
    </source>
</evidence>
<evidence type="ECO:0000256" key="2">
    <source>
        <dbReference type="ARBA" id="ARBA00006432"/>
    </source>
</evidence>
<dbReference type="InterPro" id="IPR000873">
    <property type="entry name" value="AMP-dep_synth/lig_dom"/>
</dbReference>
<organism evidence="8 9">
    <name type="scientific">Cimex lectularius</name>
    <name type="common">Bed bug</name>
    <name type="synonym">Acanthia lectularia</name>
    <dbReference type="NCBI Taxonomy" id="79782"/>
    <lineage>
        <taxon>Eukaryota</taxon>
        <taxon>Metazoa</taxon>
        <taxon>Ecdysozoa</taxon>
        <taxon>Arthropoda</taxon>
        <taxon>Hexapoda</taxon>
        <taxon>Insecta</taxon>
        <taxon>Pterygota</taxon>
        <taxon>Neoptera</taxon>
        <taxon>Paraneoptera</taxon>
        <taxon>Hemiptera</taxon>
        <taxon>Heteroptera</taxon>
        <taxon>Panheteroptera</taxon>
        <taxon>Cimicomorpha</taxon>
        <taxon>Cimicidae</taxon>
        <taxon>Cimex</taxon>
    </lineage>
</organism>
<comment type="subcellular location">
    <subcellularLocation>
        <location evidence="1">Peroxisome</location>
    </subcellularLocation>
</comment>
<feature type="domain" description="AMP-dependent synthetase/ligase" evidence="6">
    <location>
        <begin position="47"/>
        <end position="392"/>
    </location>
</feature>